<evidence type="ECO:0000313" key="2">
    <source>
        <dbReference type="Proteomes" id="UP000076722"/>
    </source>
</evidence>
<organism evidence="1 2">
    <name type="scientific">Sistotremastrum niveocremeum HHB9708</name>
    <dbReference type="NCBI Taxonomy" id="1314777"/>
    <lineage>
        <taxon>Eukaryota</taxon>
        <taxon>Fungi</taxon>
        <taxon>Dikarya</taxon>
        <taxon>Basidiomycota</taxon>
        <taxon>Agaricomycotina</taxon>
        <taxon>Agaricomycetes</taxon>
        <taxon>Sistotremastrales</taxon>
        <taxon>Sistotremastraceae</taxon>
        <taxon>Sertulicium</taxon>
        <taxon>Sertulicium niveocremeum</taxon>
    </lineage>
</organism>
<dbReference type="Proteomes" id="UP000076722">
    <property type="component" value="Unassembled WGS sequence"/>
</dbReference>
<sequence>MSSTPSTWDHLSAAYPDTSSAISAIMTPSENDLTSEGDSTESAWCCCSCFDPRPPMFYDLPDDECEPSWDEEYIRRKMGRPFARGRALQKRRTKRSQRKHKTTCCPLCERINMKSRIAAKTVMEDALWDVNNKASSWKRLYGDPEADAAWDVWVDVWDVWEECACLQGSPESCLHSMSREVRLDDLIVPSRRQSRIGAAKDFEIIPFIKDVLVLDDFDVDSSLSDISTELDFDDDWSEIGFEDARALREPPRASYAKVTRNRDW</sequence>
<accession>A0A164Y846</accession>
<evidence type="ECO:0000313" key="1">
    <source>
        <dbReference type="EMBL" id="KZS96674.1"/>
    </source>
</evidence>
<name>A0A164Y846_9AGAM</name>
<proteinExistence type="predicted"/>
<reference evidence="1 2" key="1">
    <citation type="journal article" date="2016" name="Mol. Biol. Evol.">
        <title>Comparative Genomics of Early-Diverging Mushroom-Forming Fungi Provides Insights into the Origins of Lignocellulose Decay Capabilities.</title>
        <authorList>
            <person name="Nagy L.G."/>
            <person name="Riley R."/>
            <person name="Tritt A."/>
            <person name="Adam C."/>
            <person name="Daum C."/>
            <person name="Floudas D."/>
            <person name="Sun H."/>
            <person name="Yadav J.S."/>
            <person name="Pangilinan J."/>
            <person name="Larsson K.H."/>
            <person name="Matsuura K."/>
            <person name="Barry K."/>
            <person name="Labutti K."/>
            <person name="Kuo R."/>
            <person name="Ohm R.A."/>
            <person name="Bhattacharya S.S."/>
            <person name="Shirouzu T."/>
            <person name="Yoshinaga Y."/>
            <person name="Martin F.M."/>
            <person name="Grigoriev I.V."/>
            <person name="Hibbett D.S."/>
        </authorList>
    </citation>
    <scope>NUCLEOTIDE SEQUENCE [LARGE SCALE GENOMIC DNA]</scope>
    <source>
        <strain evidence="1 2">HHB9708</strain>
    </source>
</reference>
<dbReference type="EMBL" id="KV419398">
    <property type="protein sequence ID" value="KZS96674.1"/>
    <property type="molecule type" value="Genomic_DNA"/>
</dbReference>
<dbReference type="AlphaFoldDB" id="A0A164Y846"/>
<protein>
    <submittedName>
        <fullName evidence="1">Uncharacterized protein</fullName>
    </submittedName>
</protein>
<keyword evidence="2" id="KW-1185">Reference proteome</keyword>
<gene>
    <name evidence="1" type="ORF">SISNIDRAFT_450379</name>
</gene>